<dbReference type="PANTHER" id="PTHR48312:SF1">
    <property type="entry name" value="SULFOTRANSFERASE"/>
    <property type="match status" value="1"/>
</dbReference>
<dbReference type="PANTHER" id="PTHR48312">
    <property type="match status" value="1"/>
</dbReference>
<evidence type="ECO:0000313" key="1">
    <source>
        <dbReference type="Proteomes" id="UP000694865"/>
    </source>
</evidence>
<proteinExistence type="predicted"/>
<dbReference type="InterPro" id="IPR027417">
    <property type="entry name" value="P-loop_NTPase"/>
</dbReference>
<name>A0ABM0LZR0_SACKO</name>
<accession>A0ABM0LZR0</accession>
<protein>
    <submittedName>
        <fullName evidence="2">Branched-chain-amino-acid aminotransferase-like protein 2-like</fullName>
    </submittedName>
</protein>
<dbReference type="RefSeq" id="XP_006813251.1">
    <property type="nucleotide sequence ID" value="XM_006813188.1"/>
</dbReference>
<keyword evidence="1" id="KW-1185">Reference proteome</keyword>
<sequence length="267" mass="30516">MANDPPTRVMLWTTARTRSTALELSLASVRSFEVFHELYTVAYVFGDDRAYIHPPEHIVSGYSYADVKGKLEQAYPGKEIVFAKDFAVCLNGNMENLPNGYLHTFLVRDPRTSVRSHYAINRKILEDIERYDQKLYENLLSVSLSTFSDVKHLVDLYRHVTESLGQQPVVIDSDELFQSPREVLERYCRITGIPFSESMLNWTAGNIDHWPDVLKDPDMAESYTAAIASSSYVNKASSYSDIELSKEMQSLVDSCVPMYQELIKFKI</sequence>
<evidence type="ECO:0000313" key="2">
    <source>
        <dbReference type="RefSeq" id="XP_006813251.1"/>
    </source>
</evidence>
<reference evidence="2" key="1">
    <citation type="submission" date="2025-08" db="UniProtKB">
        <authorList>
            <consortium name="RefSeq"/>
        </authorList>
    </citation>
    <scope>IDENTIFICATION</scope>
    <source>
        <tissue evidence="2">Testes</tissue>
    </source>
</reference>
<organism evidence="1 2">
    <name type="scientific">Saccoglossus kowalevskii</name>
    <name type="common">Acorn worm</name>
    <dbReference type="NCBI Taxonomy" id="10224"/>
    <lineage>
        <taxon>Eukaryota</taxon>
        <taxon>Metazoa</taxon>
        <taxon>Hemichordata</taxon>
        <taxon>Enteropneusta</taxon>
        <taxon>Harrimaniidae</taxon>
        <taxon>Saccoglossus</taxon>
    </lineage>
</organism>
<dbReference type="SUPFAM" id="SSF52540">
    <property type="entry name" value="P-loop containing nucleoside triphosphate hydrolases"/>
    <property type="match status" value="1"/>
</dbReference>
<dbReference type="Gene3D" id="3.40.50.300">
    <property type="entry name" value="P-loop containing nucleotide triphosphate hydrolases"/>
    <property type="match status" value="1"/>
</dbReference>
<dbReference type="Pfam" id="PF19798">
    <property type="entry name" value="Sulfotransfer_5"/>
    <property type="match status" value="1"/>
</dbReference>
<dbReference type="Proteomes" id="UP000694865">
    <property type="component" value="Unplaced"/>
</dbReference>
<dbReference type="GeneID" id="102801267"/>
<gene>
    <name evidence="2" type="primary">LOC102801267</name>
</gene>